<dbReference type="EMBL" id="JACCBU010000001">
    <property type="protein sequence ID" value="NYE70065.1"/>
    <property type="molecule type" value="Genomic_DNA"/>
</dbReference>
<accession>A0A7Y9LAY5</accession>
<dbReference type="GO" id="GO:0016747">
    <property type="term" value="F:acyltransferase activity, transferring groups other than amino-acyl groups"/>
    <property type="evidence" value="ECO:0007669"/>
    <property type="project" value="InterPro"/>
</dbReference>
<dbReference type="AlphaFoldDB" id="A0A7Y9LAY5"/>
<comment type="caution">
    <text evidence="2">The sequence shown here is derived from an EMBL/GenBank/DDBJ whole genome shotgun (WGS) entry which is preliminary data.</text>
</comment>
<evidence type="ECO:0000313" key="3">
    <source>
        <dbReference type="Proteomes" id="UP000569914"/>
    </source>
</evidence>
<dbReference type="SUPFAM" id="SSF55729">
    <property type="entry name" value="Acyl-CoA N-acyltransferases (Nat)"/>
    <property type="match status" value="1"/>
</dbReference>
<keyword evidence="2" id="KW-0808">Transferase</keyword>
<evidence type="ECO:0000313" key="2">
    <source>
        <dbReference type="EMBL" id="NYE70065.1"/>
    </source>
</evidence>
<organism evidence="2 3">
    <name type="scientific">Microlunatus parietis</name>
    <dbReference type="NCBI Taxonomy" id="682979"/>
    <lineage>
        <taxon>Bacteria</taxon>
        <taxon>Bacillati</taxon>
        <taxon>Actinomycetota</taxon>
        <taxon>Actinomycetes</taxon>
        <taxon>Propionibacteriales</taxon>
        <taxon>Propionibacteriaceae</taxon>
        <taxon>Microlunatus</taxon>
    </lineage>
</organism>
<dbReference type="InterPro" id="IPR000182">
    <property type="entry name" value="GNAT_dom"/>
</dbReference>
<name>A0A7Y9LAY5_9ACTN</name>
<dbReference type="Proteomes" id="UP000569914">
    <property type="component" value="Unassembled WGS sequence"/>
</dbReference>
<evidence type="ECO:0000259" key="1">
    <source>
        <dbReference type="PROSITE" id="PS51186"/>
    </source>
</evidence>
<dbReference type="RefSeq" id="WP_246322279.1">
    <property type="nucleotide sequence ID" value="NZ_JACCBU010000001.1"/>
</dbReference>
<keyword evidence="3" id="KW-1185">Reference proteome</keyword>
<dbReference type="InterPro" id="IPR016181">
    <property type="entry name" value="Acyl_CoA_acyltransferase"/>
</dbReference>
<sequence length="192" mass="20799">MDWKTCAHDHDAGLRESLLGHGFRFGARESIMVGEARALAVDVVLPAGVTLRRVTDRADVAAMEEMQGEVFDDPDWRRRVDVMMRRLAVGDGMELWVAEVDGVIISAGRIEPVGGTEFADLCGGATRVAWRGRGVYRALTAARARAAMAQGKSLLHSSSTEFSGPILQRAGLAKISETTVYTWRAAPSGRLS</sequence>
<feature type="domain" description="N-acetyltransferase" evidence="1">
    <location>
        <begin position="49"/>
        <end position="192"/>
    </location>
</feature>
<dbReference type="Gene3D" id="3.40.630.30">
    <property type="match status" value="1"/>
</dbReference>
<protein>
    <submittedName>
        <fullName evidence="2">Putative GNAT family acetyltransferase</fullName>
    </submittedName>
</protein>
<proteinExistence type="predicted"/>
<reference evidence="2 3" key="1">
    <citation type="submission" date="2020-07" db="EMBL/GenBank/DDBJ databases">
        <title>Sequencing the genomes of 1000 actinobacteria strains.</title>
        <authorList>
            <person name="Klenk H.-P."/>
        </authorList>
    </citation>
    <scope>NUCLEOTIDE SEQUENCE [LARGE SCALE GENOMIC DNA]</scope>
    <source>
        <strain evidence="2 3">DSM 22083</strain>
    </source>
</reference>
<dbReference type="PROSITE" id="PS51186">
    <property type="entry name" value="GNAT"/>
    <property type="match status" value="1"/>
</dbReference>
<gene>
    <name evidence="2" type="ORF">BKA15_001394</name>
</gene>